<comment type="caution">
    <text evidence="2">The sequence shown here is derived from an EMBL/GenBank/DDBJ whole genome shotgun (WGS) entry which is preliminary data.</text>
</comment>
<accession>A0A317WXX2</accession>
<dbReference type="Proteomes" id="UP000247233">
    <property type="component" value="Unassembled WGS sequence"/>
</dbReference>
<keyword evidence="1" id="KW-0732">Signal</keyword>
<feature type="signal peptide" evidence="1">
    <location>
        <begin position="1"/>
        <end position="20"/>
    </location>
</feature>
<evidence type="ECO:0008006" key="4">
    <source>
        <dbReference type="Google" id="ProtNLM"/>
    </source>
</evidence>
<feature type="chain" id="PRO_5016385677" description="Secreted protein" evidence="1">
    <location>
        <begin position="21"/>
        <end position="118"/>
    </location>
</feature>
<evidence type="ECO:0000313" key="3">
    <source>
        <dbReference type="Proteomes" id="UP000247233"/>
    </source>
</evidence>
<dbReference type="VEuPathDB" id="FungiDB:BO70DRAFT_358639"/>
<dbReference type="GeneID" id="37064577"/>
<evidence type="ECO:0000256" key="1">
    <source>
        <dbReference type="SAM" id="SignalP"/>
    </source>
</evidence>
<proteinExistence type="predicted"/>
<keyword evidence="3" id="KW-1185">Reference proteome</keyword>
<dbReference type="AlphaFoldDB" id="A0A317WXX2"/>
<protein>
    <recommendedName>
        <fullName evidence="4">Secreted protein</fullName>
    </recommendedName>
</protein>
<reference evidence="2 3" key="1">
    <citation type="submission" date="2016-12" db="EMBL/GenBank/DDBJ databases">
        <title>The genomes of Aspergillus section Nigri reveals drivers in fungal speciation.</title>
        <authorList>
            <consortium name="DOE Joint Genome Institute"/>
            <person name="Vesth T.C."/>
            <person name="Nybo J."/>
            <person name="Theobald S."/>
            <person name="Brandl J."/>
            <person name="Frisvad J.C."/>
            <person name="Nielsen K.F."/>
            <person name="Lyhne E.K."/>
            <person name="Kogle M.E."/>
            <person name="Kuo A."/>
            <person name="Riley R."/>
            <person name="Clum A."/>
            <person name="Nolan M."/>
            <person name="Lipzen A."/>
            <person name="Salamov A."/>
            <person name="Henrissat B."/>
            <person name="Wiebenga A."/>
            <person name="De Vries R.P."/>
            <person name="Grigoriev I.V."/>
            <person name="Mortensen U.H."/>
            <person name="Andersen M.R."/>
            <person name="Baker S.E."/>
        </authorList>
    </citation>
    <scope>NUCLEOTIDE SEQUENCE [LARGE SCALE GENOMIC DNA]</scope>
    <source>
        <strain evidence="2 3">CBS 117.55</strain>
    </source>
</reference>
<evidence type="ECO:0000313" key="2">
    <source>
        <dbReference type="EMBL" id="PWY91199.1"/>
    </source>
</evidence>
<gene>
    <name evidence="2" type="ORF">BO70DRAFT_358639</name>
</gene>
<organism evidence="2 3">
    <name type="scientific">Aspergillus heteromorphus CBS 117.55</name>
    <dbReference type="NCBI Taxonomy" id="1448321"/>
    <lineage>
        <taxon>Eukaryota</taxon>
        <taxon>Fungi</taxon>
        <taxon>Dikarya</taxon>
        <taxon>Ascomycota</taxon>
        <taxon>Pezizomycotina</taxon>
        <taxon>Eurotiomycetes</taxon>
        <taxon>Eurotiomycetidae</taxon>
        <taxon>Eurotiales</taxon>
        <taxon>Aspergillaceae</taxon>
        <taxon>Aspergillus</taxon>
        <taxon>Aspergillus subgen. Circumdati</taxon>
    </lineage>
</organism>
<name>A0A317WXX2_9EURO</name>
<sequence length="118" mass="12863">MAAPLLVPFFLRLLRLPLLGLYPSIFRPPSAGSEASLTNPCLHVPQRPSSGCLSLGCRHRKQGARTRERRRRRESHAGVELSRAIAKRYLSAGGESADPTGTTTSSLSLVFRLLAGRL</sequence>
<dbReference type="RefSeq" id="XP_025403642.1">
    <property type="nucleotide sequence ID" value="XM_025542340.1"/>
</dbReference>
<dbReference type="EMBL" id="MSFL01000002">
    <property type="protein sequence ID" value="PWY91199.1"/>
    <property type="molecule type" value="Genomic_DNA"/>
</dbReference>